<feature type="domain" description="DUF1653" evidence="1">
    <location>
        <begin position="11"/>
        <end position="74"/>
    </location>
</feature>
<dbReference type="EMBL" id="DWWK01000025">
    <property type="protein sequence ID" value="HJC37850.1"/>
    <property type="molecule type" value="Genomic_DNA"/>
</dbReference>
<organism evidence="2 3">
    <name type="scientific">Candidatus Mediterraneibacter faecigallinarum</name>
    <dbReference type="NCBI Taxonomy" id="2838669"/>
    <lineage>
        <taxon>Bacteria</taxon>
        <taxon>Bacillati</taxon>
        <taxon>Bacillota</taxon>
        <taxon>Clostridia</taxon>
        <taxon>Lachnospirales</taxon>
        <taxon>Lachnospiraceae</taxon>
        <taxon>Mediterraneibacter</taxon>
    </lineage>
</organism>
<reference evidence="2" key="2">
    <citation type="submission" date="2021-04" db="EMBL/GenBank/DDBJ databases">
        <authorList>
            <person name="Gilroy R."/>
        </authorList>
    </citation>
    <scope>NUCLEOTIDE SEQUENCE</scope>
    <source>
        <strain evidence="2">ChiGjej1B1-1692</strain>
    </source>
</reference>
<gene>
    <name evidence="2" type="ORF">H9757_02105</name>
</gene>
<dbReference type="Gene3D" id="2.30.30.320">
    <property type="entry name" value="DUF1653-like domain"/>
    <property type="match status" value="1"/>
</dbReference>
<dbReference type="Pfam" id="PF07866">
    <property type="entry name" value="DUF1653"/>
    <property type="match status" value="1"/>
</dbReference>
<sequence>MNRRKPRKGDLYRHFRGKQYRVLYLAVCAETKEEMVVYEEAEGEHRVYVSSLASFTRPVNRERYPDAQQEYRFELCRDVREMKQERQENEEDMILQFLDLNENEERAEFLQKHRAVLTDRFLTVAAESMEFTENADTLEERYAALMRFLRTKMKYESRRLR</sequence>
<dbReference type="AlphaFoldDB" id="A0A9D2NUX5"/>
<comment type="caution">
    <text evidence="2">The sequence shown here is derived from an EMBL/GenBank/DDBJ whole genome shotgun (WGS) entry which is preliminary data.</text>
</comment>
<evidence type="ECO:0000313" key="3">
    <source>
        <dbReference type="Proteomes" id="UP000823894"/>
    </source>
</evidence>
<protein>
    <submittedName>
        <fullName evidence="2">DUF1653 domain-containing protein</fullName>
    </submittedName>
</protein>
<dbReference type="InterPro" id="IPR037135">
    <property type="entry name" value="DUF1653-like_dom_sf"/>
</dbReference>
<name>A0A9D2NUX5_9FIRM</name>
<proteinExistence type="predicted"/>
<reference evidence="2" key="1">
    <citation type="journal article" date="2021" name="PeerJ">
        <title>Extensive microbial diversity within the chicken gut microbiome revealed by metagenomics and culture.</title>
        <authorList>
            <person name="Gilroy R."/>
            <person name="Ravi A."/>
            <person name="Getino M."/>
            <person name="Pursley I."/>
            <person name="Horton D.L."/>
            <person name="Alikhan N.F."/>
            <person name="Baker D."/>
            <person name="Gharbi K."/>
            <person name="Hall N."/>
            <person name="Watson M."/>
            <person name="Adriaenssens E.M."/>
            <person name="Foster-Nyarko E."/>
            <person name="Jarju S."/>
            <person name="Secka A."/>
            <person name="Antonio M."/>
            <person name="Oren A."/>
            <person name="Chaudhuri R.R."/>
            <person name="La Ragione R."/>
            <person name="Hildebrand F."/>
            <person name="Pallen M.J."/>
        </authorList>
    </citation>
    <scope>NUCLEOTIDE SEQUENCE</scope>
    <source>
        <strain evidence="2">ChiGjej1B1-1692</strain>
    </source>
</reference>
<evidence type="ECO:0000259" key="1">
    <source>
        <dbReference type="Pfam" id="PF07866"/>
    </source>
</evidence>
<accession>A0A9D2NUX5</accession>
<evidence type="ECO:0000313" key="2">
    <source>
        <dbReference type="EMBL" id="HJC37850.1"/>
    </source>
</evidence>
<dbReference type="InterPro" id="IPR023387">
    <property type="entry name" value="DUF1653-like_dom"/>
</dbReference>
<dbReference type="Proteomes" id="UP000823894">
    <property type="component" value="Unassembled WGS sequence"/>
</dbReference>